<evidence type="ECO:0000313" key="8">
    <source>
        <dbReference type="EMBL" id="NDV34983.1"/>
    </source>
</evidence>
<feature type="compositionally biased region" description="Low complexity" evidence="7">
    <location>
        <begin position="261"/>
        <end position="270"/>
    </location>
</feature>
<dbReference type="PANTHER" id="PTHR21231">
    <property type="entry name" value="XPA-BINDING PROTEIN 1-RELATED"/>
    <property type="match status" value="1"/>
</dbReference>
<dbReference type="EMBL" id="GIBP01006014">
    <property type="protein sequence ID" value="NDV34983.1"/>
    <property type="molecule type" value="Transcribed_RNA"/>
</dbReference>
<evidence type="ECO:0000256" key="4">
    <source>
        <dbReference type="ARBA" id="ARBA00022801"/>
    </source>
</evidence>
<evidence type="ECO:0000256" key="5">
    <source>
        <dbReference type="ARBA" id="ARBA00023134"/>
    </source>
</evidence>
<dbReference type="FunFam" id="3.40.50.300:FF:000552">
    <property type="entry name" value="GPN-loop GTPase 3"/>
    <property type="match status" value="1"/>
</dbReference>
<evidence type="ECO:0000256" key="3">
    <source>
        <dbReference type="ARBA" id="ARBA00022741"/>
    </source>
</evidence>
<dbReference type="Pfam" id="PF03029">
    <property type="entry name" value="ATP_bind_1"/>
    <property type="match status" value="1"/>
</dbReference>
<comment type="subunit">
    <text evidence="6">Binds to RNA polymerase II (RNAPII).</text>
</comment>
<dbReference type="AlphaFoldDB" id="A0A6B2LD66"/>
<protein>
    <recommendedName>
        <fullName evidence="2 6">GPN-loop GTPase 3</fullName>
    </recommendedName>
</protein>
<organism evidence="8">
    <name type="scientific">Arcella intermedia</name>
    <dbReference type="NCBI Taxonomy" id="1963864"/>
    <lineage>
        <taxon>Eukaryota</taxon>
        <taxon>Amoebozoa</taxon>
        <taxon>Tubulinea</taxon>
        <taxon>Elardia</taxon>
        <taxon>Arcellinida</taxon>
        <taxon>Sphaerothecina</taxon>
        <taxon>Arcellidae</taxon>
        <taxon>Arcella</taxon>
    </lineage>
</organism>
<dbReference type="InterPro" id="IPR030228">
    <property type="entry name" value="Gpn3"/>
</dbReference>
<keyword evidence="4 6" id="KW-0378">Hydrolase</keyword>
<feature type="region of interest" description="Disordered" evidence="7">
    <location>
        <begin position="245"/>
        <end position="270"/>
    </location>
</feature>
<evidence type="ECO:0000256" key="7">
    <source>
        <dbReference type="SAM" id="MobiDB-lite"/>
    </source>
</evidence>
<evidence type="ECO:0000256" key="6">
    <source>
        <dbReference type="RuleBase" id="RU365059"/>
    </source>
</evidence>
<dbReference type="InterPro" id="IPR004130">
    <property type="entry name" value="Gpn"/>
</dbReference>
<dbReference type="GO" id="GO:0005525">
    <property type="term" value="F:GTP binding"/>
    <property type="evidence" value="ECO:0007669"/>
    <property type="project" value="UniProtKB-KW"/>
</dbReference>
<dbReference type="PANTHER" id="PTHR21231:SF7">
    <property type="entry name" value="GPN-LOOP GTPASE 3"/>
    <property type="match status" value="1"/>
</dbReference>
<dbReference type="Gene3D" id="3.40.50.300">
    <property type="entry name" value="P-loop containing nucleotide triphosphate hydrolases"/>
    <property type="match status" value="1"/>
</dbReference>
<keyword evidence="5 6" id="KW-0342">GTP-binding</keyword>
<evidence type="ECO:0000256" key="1">
    <source>
        <dbReference type="ARBA" id="ARBA00005290"/>
    </source>
</evidence>
<keyword evidence="3 6" id="KW-0547">Nucleotide-binding</keyword>
<dbReference type="InterPro" id="IPR027417">
    <property type="entry name" value="P-loop_NTPase"/>
</dbReference>
<dbReference type="GO" id="GO:0003924">
    <property type="term" value="F:GTPase activity"/>
    <property type="evidence" value="ECO:0007669"/>
    <property type="project" value="TreeGrafter"/>
</dbReference>
<accession>A0A6B2LD66</accession>
<name>A0A6B2LD66_9EUKA</name>
<proteinExistence type="inferred from homology"/>
<evidence type="ECO:0000256" key="2">
    <source>
        <dbReference type="ARBA" id="ARBA00014587"/>
    </source>
</evidence>
<sequence>MGPAGAGKSTFCEIMEKHCVSLKRPIHIVNLDPAAENFSYTVSIDIKNLITIDDVMEEMNYGPNGALVYCMEYLVSNMDWLKEELGHYEDDYLIFDLPGQIELYSHIPVMNKVVNLLKDLGFNLCCVYLLDAHFMSDNNKFLSGALQALSAMIHLETPHVNVITKMDLLPPGSDESEFFEKYFEADVPLILAEMYKPKESKWDRLTTLLAQVIQEYNMVNFYPLNPSDEESVNMVLMNIDHAMQYGEDEEPKEPKDENDFLNENQNENND</sequence>
<dbReference type="CDD" id="cd17872">
    <property type="entry name" value="GPN3"/>
    <property type="match status" value="1"/>
</dbReference>
<dbReference type="SUPFAM" id="SSF52540">
    <property type="entry name" value="P-loop containing nucleoside triphosphate hydrolases"/>
    <property type="match status" value="1"/>
</dbReference>
<comment type="function">
    <text evidence="6">Small GTPase required for proper nuclear import of RNA polymerase II and III (RNAPII and RNAPIII). May act at an RNAP assembly step prior to nuclear import.</text>
</comment>
<comment type="similarity">
    <text evidence="1 6">Belongs to the GPN-loop GTPase family.</text>
</comment>
<reference evidence="8" key="1">
    <citation type="journal article" date="2020" name="J. Eukaryot. Microbiol.">
        <title>De novo Sequencing, Assembly and Annotation of the Transcriptome for the Free-Living Testate Amoeba Arcella intermedia.</title>
        <authorList>
            <person name="Ribeiro G.M."/>
            <person name="Porfirio-Sousa A.L."/>
            <person name="Maurer-Alcala X.X."/>
            <person name="Katz L.A."/>
            <person name="Lahr D.J.G."/>
        </authorList>
    </citation>
    <scope>NUCLEOTIDE SEQUENCE</scope>
</reference>